<evidence type="ECO:0000256" key="2">
    <source>
        <dbReference type="ARBA" id="ARBA00010687"/>
    </source>
</evidence>
<name>A0ABR3GD28_9PEZI</name>
<dbReference type="Proteomes" id="UP001447188">
    <property type="component" value="Unassembled WGS sequence"/>
</dbReference>
<comment type="similarity">
    <text evidence="2 6">Belongs to the glycosyl hydrolase 53 family.</text>
</comment>
<keyword evidence="5 6" id="KW-0326">Glycosidase</keyword>
<dbReference type="Pfam" id="PF07745">
    <property type="entry name" value="Glyco_hydro_53"/>
    <property type="match status" value="1"/>
</dbReference>
<accession>A0ABR3GD28</accession>
<dbReference type="InterPro" id="IPR011683">
    <property type="entry name" value="Glyco_hydro_53"/>
</dbReference>
<keyword evidence="8" id="KW-1185">Reference proteome</keyword>
<evidence type="ECO:0000256" key="6">
    <source>
        <dbReference type="RuleBase" id="RU361192"/>
    </source>
</evidence>
<dbReference type="InterPro" id="IPR017853">
    <property type="entry name" value="GH"/>
</dbReference>
<gene>
    <name evidence="7" type="ORF">Q9L58_007239</name>
</gene>
<evidence type="ECO:0000256" key="5">
    <source>
        <dbReference type="ARBA" id="ARBA00023295"/>
    </source>
</evidence>
<protein>
    <recommendedName>
        <fullName evidence="3 6">Arabinogalactan endo-beta-1,4-galactanase</fullName>
        <ecNumber evidence="3 6">3.2.1.89</ecNumber>
    </recommendedName>
</protein>
<dbReference type="Gene3D" id="3.20.20.80">
    <property type="entry name" value="Glycosidases"/>
    <property type="match status" value="1"/>
</dbReference>
<evidence type="ECO:0000256" key="4">
    <source>
        <dbReference type="ARBA" id="ARBA00022801"/>
    </source>
</evidence>
<keyword evidence="4 6" id="KW-0378">Hydrolase</keyword>
<evidence type="ECO:0000313" key="7">
    <source>
        <dbReference type="EMBL" id="KAL0633864.1"/>
    </source>
</evidence>
<reference evidence="7 8" key="1">
    <citation type="submission" date="2024-02" db="EMBL/GenBank/DDBJ databases">
        <title>Discinaceae phylogenomics.</title>
        <authorList>
            <person name="Dirks A.C."/>
            <person name="James T.Y."/>
        </authorList>
    </citation>
    <scope>NUCLEOTIDE SEQUENCE [LARGE SCALE GENOMIC DNA]</scope>
    <source>
        <strain evidence="7 8">ACD0624</strain>
    </source>
</reference>
<evidence type="ECO:0000256" key="3">
    <source>
        <dbReference type="ARBA" id="ARBA00012556"/>
    </source>
</evidence>
<dbReference type="EC" id="3.2.1.89" evidence="3 6"/>
<proteinExistence type="inferred from homology"/>
<comment type="caution">
    <text evidence="7">The sequence shown here is derived from an EMBL/GenBank/DDBJ whole genome shotgun (WGS) entry which is preliminary data.</text>
</comment>
<organism evidence="7 8">
    <name type="scientific">Discina gigas</name>
    <dbReference type="NCBI Taxonomy" id="1032678"/>
    <lineage>
        <taxon>Eukaryota</taxon>
        <taxon>Fungi</taxon>
        <taxon>Dikarya</taxon>
        <taxon>Ascomycota</taxon>
        <taxon>Pezizomycotina</taxon>
        <taxon>Pezizomycetes</taxon>
        <taxon>Pezizales</taxon>
        <taxon>Discinaceae</taxon>
        <taxon>Discina</taxon>
    </lineage>
</organism>
<dbReference type="PANTHER" id="PTHR34983:SF1">
    <property type="entry name" value="ARABINOGALACTAN ENDO-BETA-1,4-GALACTANASE A"/>
    <property type="match status" value="1"/>
</dbReference>
<comment type="catalytic activity">
    <reaction evidence="1 6">
        <text>The enzyme specifically hydrolyzes (1-&gt;4)-beta-D-galactosidic linkages in type I arabinogalactans.</text>
        <dbReference type="EC" id="3.2.1.89"/>
    </reaction>
</comment>
<sequence>MFRPGVFFFLFISTQIIGAISALTWKTFDISSLIVEESKKVSYRDINGNTKGLETILKENGANNIKIRLWVNPADGIYNLAYGVKVGLRAKAAGLSVSLNLHYSDTWADPGHQAAPAAWASMNIDQLATTVKSYTTTAVNAFVDQGIDVNLVSVGNEIRAGFLWPLGKTNFSNIGRLLTAGIAGVRASKKSTAAVMVHLDEGYSWDSQKWFYDSLVAAGSFTMSSFDVQGISYYPYWSTSSTLENFKTSVTNMANTYKKKIVVMETDWPVKCTSTSNIPSSLRSIPFSAAGQVTWMKSVATIVNSIPNGLGAGIMYWEPGWIDNASLGSSCEDSTLFDGDWSGYPTTVIARARTSINMFNQI</sequence>
<dbReference type="PANTHER" id="PTHR34983">
    <property type="entry name" value="ARABINOGALACTAN ENDO-BETA-1,4-GALACTANASE A"/>
    <property type="match status" value="1"/>
</dbReference>
<dbReference type="SUPFAM" id="SSF51445">
    <property type="entry name" value="(Trans)glycosidases"/>
    <property type="match status" value="1"/>
</dbReference>
<evidence type="ECO:0000313" key="8">
    <source>
        <dbReference type="Proteomes" id="UP001447188"/>
    </source>
</evidence>
<evidence type="ECO:0000256" key="1">
    <source>
        <dbReference type="ARBA" id="ARBA00001695"/>
    </source>
</evidence>
<dbReference type="EMBL" id="JBBBZM010000111">
    <property type="protein sequence ID" value="KAL0633864.1"/>
    <property type="molecule type" value="Genomic_DNA"/>
</dbReference>